<dbReference type="PANTHER" id="PTHR10291:SF0">
    <property type="entry name" value="DEHYDRODOLICHYL DIPHOSPHATE SYNTHASE 2"/>
    <property type="match status" value="1"/>
</dbReference>
<feature type="binding site" evidence="2">
    <location>
        <begin position="13"/>
        <end position="16"/>
    </location>
    <ligand>
        <name>substrate</name>
    </ligand>
</feature>
<gene>
    <name evidence="3" type="primary">uppS</name>
    <name evidence="3" type="ORF">MOZ60_08945</name>
</gene>
<name>A0AB35U5H1_9FIRM</name>
<comment type="cofactor">
    <cofactor evidence="2">
        <name>Mg(2+)</name>
        <dbReference type="ChEBI" id="CHEBI:18420"/>
    </cofactor>
    <text evidence="2">Binds 2 magnesium ions per subunit.</text>
</comment>
<feature type="binding site" evidence="2">
    <location>
        <position position="63"/>
    </location>
    <ligand>
        <name>substrate</name>
    </ligand>
</feature>
<dbReference type="AlphaFoldDB" id="A0AB35U5H1"/>
<comment type="function">
    <text evidence="2">Catalyzes the condensation of isopentenyl diphosphate (IPP) with allylic pyrophosphates generating different type of terpenoids.</text>
</comment>
<keyword evidence="1 2" id="KW-0808">Transferase</keyword>
<dbReference type="GO" id="GO:0045547">
    <property type="term" value="F:ditrans,polycis-polyprenyl diphosphate synthase [(2E,6E)-farnesyl diphosphate specific] activity"/>
    <property type="evidence" value="ECO:0007669"/>
    <property type="project" value="TreeGrafter"/>
</dbReference>
<comment type="subunit">
    <text evidence="2">Homodimer.</text>
</comment>
<dbReference type="Proteomes" id="UP001286174">
    <property type="component" value="Unassembled WGS sequence"/>
</dbReference>
<sequence>MKECKHVAIIMDGNGRWAKAKGLPRTAGHKVGADNVRTIAIAADKLGVKYLTLYAFSTENWKRSKDEVSYLMKLPAYLFKMYMQEFLQRGFRIRLIGDLSALPEATRQVLLDAADESKDNTGLNLVIAINYGSHDEIVHAAVSYAKDVKEGKADLNLTPEKFEQYLYTKDFPPVDLLIRTSGEQRISNYLLWQIAYAELEFVPESWPEFTPDVLKRCLEEYSHRDRRFGGVKDE</sequence>
<comment type="similarity">
    <text evidence="2">Belongs to the UPP synthase family.</text>
</comment>
<reference evidence="3 4" key="1">
    <citation type="submission" date="2022-03" db="EMBL/GenBank/DDBJ databases">
        <title>Novel taxa within the pig intestine.</title>
        <authorList>
            <person name="Wylensek D."/>
            <person name="Bishof K."/>
            <person name="Afrizal A."/>
            <person name="Clavel T."/>
        </authorList>
    </citation>
    <scope>NUCLEOTIDE SEQUENCE [LARGE SCALE GENOMIC DNA]</scope>
    <source>
        <strain evidence="3 4">CLA-KB-P133</strain>
    </source>
</reference>
<feature type="binding site" evidence="2">
    <location>
        <position position="25"/>
    </location>
    <ligand>
        <name>substrate</name>
    </ligand>
</feature>
<feature type="binding site" evidence="2">
    <location>
        <begin position="57"/>
        <end position="59"/>
    </location>
    <ligand>
        <name>substrate</name>
    </ligand>
</feature>
<accession>A0AB35U5H1</accession>
<feature type="active site" evidence="2">
    <location>
        <position position="12"/>
    </location>
</feature>
<protein>
    <recommendedName>
        <fullName evidence="2">Isoprenyl transferase</fullName>
        <ecNumber evidence="2">2.5.1.-</ecNumber>
    </recommendedName>
</protein>
<dbReference type="SUPFAM" id="SSF64005">
    <property type="entry name" value="Undecaprenyl diphosphate synthase"/>
    <property type="match status" value="1"/>
</dbReference>
<dbReference type="PROSITE" id="PS01066">
    <property type="entry name" value="UPP_SYNTHASE"/>
    <property type="match status" value="1"/>
</dbReference>
<feature type="binding site" evidence="2">
    <location>
        <position position="29"/>
    </location>
    <ligand>
        <name>substrate</name>
    </ligand>
</feature>
<evidence type="ECO:0000256" key="1">
    <source>
        <dbReference type="ARBA" id="ARBA00022679"/>
    </source>
</evidence>
<evidence type="ECO:0000313" key="3">
    <source>
        <dbReference type="EMBL" id="MDX8420219.1"/>
    </source>
</evidence>
<keyword evidence="2" id="KW-0460">Magnesium</keyword>
<dbReference type="GO" id="GO:0016094">
    <property type="term" value="P:polyprenol biosynthetic process"/>
    <property type="evidence" value="ECO:0007669"/>
    <property type="project" value="TreeGrafter"/>
</dbReference>
<feature type="binding site" evidence="2">
    <location>
        <position position="17"/>
    </location>
    <ligand>
        <name>substrate</name>
    </ligand>
</feature>
<feature type="binding site" evidence="2">
    <location>
        <position position="198"/>
    </location>
    <ligand>
        <name>Mg(2+)</name>
        <dbReference type="ChEBI" id="CHEBI:18420"/>
    </ligand>
</feature>
<dbReference type="InterPro" id="IPR018520">
    <property type="entry name" value="UPP_synth-like_CS"/>
</dbReference>
<dbReference type="PANTHER" id="PTHR10291">
    <property type="entry name" value="DEHYDRODOLICHYL DIPHOSPHATE SYNTHASE FAMILY MEMBER"/>
    <property type="match status" value="1"/>
</dbReference>
<dbReference type="Gene3D" id="3.40.1180.10">
    <property type="entry name" value="Decaprenyl diphosphate synthase-like"/>
    <property type="match status" value="1"/>
</dbReference>
<proteinExistence type="inferred from homology"/>
<dbReference type="CDD" id="cd00475">
    <property type="entry name" value="Cis_IPPS"/>
    <property type="match status" value="1"/>
</dbReference>
<keyword evidence="4" id="KW-1185">Reference proteome</keyword>
<feature type="binding site" evidence="2">
    <location>
        <position position="61"/>
    </location>
    <ligand>
        <name>substrate</name>
    </ligand>
</feature>
<dbReference type="HAMAP" id="MF_01139">
    <property type="entry name" value="ISPT"/>
    <property type="match status" value="1"/>
</dbReference>
<evidence type="ECO:0000313" key="4">
    <source>
        <dbReference type="Proteomes" id="UP001286174"/>
    </source>
</evidence>
<dbReference type="EMBL" id="JALBUR010000026">
    <property type="protein sequence ID" value="MDX8420219.1"/>
    <property type="molecule type" value="Genomic_DNA"/>
</dbReference>
<dbReference type="InterPro" id="IPR036424">
    <property type="entry name" value="UPP_synth-like_sf"/>
</dbReference>
<evidence type="ECO:0000256" key="2">
    <source>
        <dbReference type="HAMAP-Rule" id="MF_01139"/>
    </source>
</evidence>
<dbReference type="Pfam" id="PF01255">
    <property type="entry name" value="Prenyltransf"/>
    <property type="match status" value="1"/>
</dbReference>
<dbReference type="FunFam" id="3.40.1180.10:FF:000001">
    <property type="entry name" value="(2E,6E)-farnesyl-diphosphate-specific ditrans,polycis-undecaprenyl-diphosphate synthase"/>
    <property type="match status" value="1"/>
</dbReference>
<organism evidence="3 4">
    <name type="scientific">Grylomicrobium aquisgranensis</name>
    <dbReference type="NCBI Taxonomy" id="2926318"/>
    <lineage>
        <taxon>Bacteria</taxon>
        <taxon>Bacillati</taxon>
        <taxon>Bacillota</taxon>
        <taxon>Erysipelotrichia</taxon>
        <taxon>Erysipelotrichales</taxon>
        <taxon>Erysipelotrichaceae</taxon>
        <taxon>Grylomicrobium</taxon>
    </lineage>
</organism>
<feature type="active site" description="Proton acceptor" evidence="2">
    <location>
        <position position="60"/>
    </location>
</feature>
<feature type="binding site" evidence="2">
    <location>
        <position position="179"/>
    </location>
    <ligand>
        <name>substrate</name>
    </ligand>
</feature>
<dbReference type="GO" id="GO:0000287">
    <property type="term" value="F:magnesium ion binding"/>
    <property type="evidence" value="ECO:0007669"/>
    <property type="project" value="UniProtKB-UniRule"/>
</dbReference>
<feature type="binding site" evidence="2">
    <location>
        <begin position="185"/>
        <end position="187"/>
    </location>
    <ligand>
        <name>substrate</name>
    </ligand>
</feature>
<feature type="binding site" evidence="2">
    <location>
        <position position="12"/>
    </location>
    <ligand>
        <name>Mg(2+)</name>
        <dbReference type="ChEBI" id="CHEBI:18420"/>
    </ligand>
</feature>
<dbReference type="EC" id="2.5.1.-" evidence="2"/>
<comment type="caution">
    <text evidence="3">The sequence shown here is derived from an EMBL/GenBank/DDBJ whole genome shotgun (WGS) entry which is preliminary data.</text>
</comment>
<dbReference type="InterPro" id="IPR001441">
    <property type="entry name" value="UPP_synth-like"/>
</dbReference>
<keyword evidence="2" id="KW-0479">Metal-binding</keyword>
<dbReference type="NCBIfam" id="TIGR00055">
    <property type="entry name" value="uppS"/>
    <property type="match status" value="1"/>
</dbReference>
<dbReference type="RefSeq" id="WP_370596422.1">
    <property type="nucleotide sequence ID" value="NZ_JALBUR010000026.1"/>
</dbReference>